<evidence type="ECO:0000256" key="1">
    <source>
        <dbReference type="SAM" id="MobiDB-lite"/>
    </source>
</evidence>
<evidence type="ECO:0000313" key="2">
    <source>
        <dbReference type="EMBL" id="MED6198482.1"/>
    </source>
</evidence>
<reference evidence="2 3" key="1">
    <citation type="journal article" date="2023" name="Plants (Basel)">
        <title>Bridging the Gap: Combining Genomics and Transcriptomics Approaches to Understand Stylosanthes scabra, an Orphan Legume from the Brazilian Caatinga.</title>
        <authorList>
            <person name="Ferreira-Neto J.R.C."/>
            <person name="da Silva M.D."/>
            <person name="Binneck E."/>
            <person name="de Melo N.F."/>
            <person name="da Silva R.H."/>
            <person name="de Melo A.L.T.M."/>
            <person name="Pandolfi V."/>
            <person name="Bustamante F.O."/>
            <person name="Brasileiro-Vidal A.C."/>
            <person name="Benko-Iseppon A.M."/>
        </authorList>
    </citation>
    <scope>NUCLEOTIDE SEQUENCE [LARGE SCALE GENOMIC DNA]</scope>
    <source>
        <tissue evidence="2">Leaves</tissue>
    </source>
</reference>
<keyword evidence="3" id="KW-1185">Reference proteome</keyword>
<gene>
    <name evidence="2" type="ORF">PIB30_066715</name>
</gene>
<name>A0ABU6XKL7_9FABA</name>
<organism evidence="2 3">
    <name type="scientific">Stylosanthes scabra</name>
    <dbReference type="NCBI Taxonomy" id="79078"/>
    <lineage>
        <taxon>Eukaryota</taxon>
        <taxon>Viridiplantae</taxon>
        <taxon>Streptophyta</taxon>
        <taxon>Embryophyta</taxon>
        <taxon>Tracheophyta</taxon>
        <taxon>Spermatophyta</taxon>
        <taxon>Magnoliopsida</taxon>
        <taxon>eudicotyledons</taxon>
        <taxon>Gunneridae</taxon>
        <taxon>Pentapetalae</taxon>
        <taxon>rosids</taxon>
        <taxon>fabids</taxon>
        <taxon>Fabales</taxon>
        <taxon>Fabaceae</taxon>
        <taxon>Papilionoideae</taxon>
        <taxon>50 kb inversion clade</taxon>
        <taxon>dalbergioids sensu lato</taxon>
        <taxon>Dalbergieae</taxon>
        <taxon>Pterocarpus clade</taxon>
        <taxon>Stylosanthes</taxon>
    </lineage>
</organism>
<proteinExistence type="predicted"/>
<feature type="compositionally biased region" description="Low complexity" evidence="1">
    <location>
        <begin position="189"/>
        <end position="204"/>
    </location>
</feature>
<feature type="compositionally biased region" description="Polar residues" evidence="1">
    <location>
        <begin position="176"/>
        <end position="188"/>
    </location>
</feature>
<sequence>MTPYGSDDLRFLSPDWIRSGAEIRTWHSIVPIVCFNLVHMHDVDRVMRQLGADRPIPVDPVNNDIFLMTTSRGKDVWWPHIAPPKHGCDTRLIWSSIRLSRSQTSVAIGIIWIGGTKHEGAGSCWVTICYRIHQFWLFCRTSARHPPDIPLLLDAPARRRCRCGRAGEMGGPVRCTRTTRGEASTSHATPSTSRAGASSPSSSRWATLQSDIRRPIHRHHRSPPTSRNSQTLSMSRPRLHGSS</sequence>
<comment type="caution">
    <text evidence="2">The sequence shown here is derived from an EMBL/GenBank/DDBJ whole genome shotgun (WGS) entry which is preliminary data.</text>
</comment>
<dbReference type="EMBL" id="JASCZI010212133">
    <property type="protein sequence ID" value="MED6198482.1"/>
    <property type="molecule type" value="Genomic_DNA"/>
</dbReference>
<feature type="region of interest" description="Disordered" evidence="1">
    <location>
        <begin position="172"/>
        <end position="243"/>
    </location>
</feature>
<accession>A0ABU6XKL7</accession>
<evidence type="ECO:0000313" key="3">
    <source>
        <dbReference type="Proteomes" id="UP001341840"/>
    </source>
</evidence>
<protein>
    <submittedName>
        <fullName evidence="2">Uncharacterized protein</fullName>
    </submittedName>
</protein>
<dbReference type="Proteomes" id="UP001341840">
    <property type="component" value="Unassembled WGS sequence"/>
</dbReference>